<reference evidence="4" key="1">
    <citation type="journal article" date="2019" name="Sci. Rep.">
        <title>Draft genome of Tanacetum cinerariifolium, the natural source of mosquito coil.</title>
        <authorList>
            <person name="Yamashiro T."/>
            <person name="Shiraishi A."/>
            <person name="Satake H."/>
            <person name="Nakayama K."/>
        </authorList>
    </citation>
    <scope>NUCLEOTIDE SEQUENCE</scope>
</reference>
<proteinExistence type="predicted"/>
<feature type="compositionally biased region" description="Polar residues" evidence="1">
    <location>
        <begin position="83"/>
        <end position="92"/>
    </location>
</feature>
<feature type="compositionally biased region" description="Basic and acidic residues" evidence="1">
    <location>
        <begin position="118"/>
        <end position="129"/>
    </location>
</feature>
<feature type="signal peptide" evidence="2">
    <location>
        <begin position="1"/>
        <end position="19"/>
    </location>
</feature>
<dbReference type="AlphaFoldDB" id="A0A699HWY2"/>
<evidence type="ECO:0000256" key="1">
    <source>
        <dbReference type="SAM" id="MobiDB-lite"/>
    </source>
</evidence>
<feature type="chain" id="PRO_5025526821" description="Retrovirus-related Pol polyprotein from transposon TNT 1-94-like beta-barrel domain-containing protein" evidence="2">
    <location>
        <begin position="20"/>
        <end position="226"/>
    </location>
</feature>
<organism evidence="4">
    <name type="scientific">Tanacetum cinerariifolium</name>
    <name type="common">Dalmatian daisy</name>
    <name type="synonym">Chrysanthemum cinerariifolium</name>
    <dbReference type="NCBI Taxonomy" id="118510"/>
    <lineage>
        <taxon>Eukaryota</taxon>
        <taxon>Viridiplantae</taxon>
        <taxon>Streptophyta</taxon>
        <taxon>Embryophyta</taxon>
        <taxon>Tracheophyta</taxon>
        <taxon>Spermatophyta</taxon>
        <taxon>Magnoliopsida</taxon>
        <taxon>eudicotyledons</taxon>
        <taxon>Gunneridae</taxon>
        <taxon>Pentapetalae</taxon>
        <taxon>asterids</taxon>
        <taxon>campanulids</taxon>
        <taxon>Asterales</taxon>
        <taxon>Asteraceae</taxon>
        <taxon>Asteroideae</taxon>
        <taxon>Anthemideae</taxon>
        <taxon>Anthemidinae</taxon>
        <taxon>Tanacetum</taxon>
    </lineage>
</organism>
<comment type="caution">
    <text evidence="4">The sequence shown here is derived from an EMBL/GenBank/DDBJ whole genome shotgun (WGS) entry which is preliminary data.</text>
</comment>
<dbReference type="Pfam" id="PF22936">
    <property type="entry name" value="Pol_BBD"/>
    <property type="match status" value="1"/>
</dbReference>
<evidence type="ECO:0000256" key="2">
    <source>
        <dbReference type="SAM" id="SignalP"/>
    </source>
</evidence>
<feature type="domain" description="Retrovirus-related Pol polyprotein from transposon TNT 1-94-like beta-barrel" evidence="3">
    <location>
        <begin position="156"/>
        <end position="218"/>
    </location>
</feature>
<feature type="region of interest" description="Disordered" evidence="1">
    <location>
        <begin position="79"/>
        <end position="129"/>
    </location>
</feature>
<dbReference type="PANTHER" id="PTHR47592">
    <property type="entry name" value="PBF68 PROTEIN"/>
    <property type="match status" value="1"/>
</dbReference>
<name>A0A699HWY2_TANCI</name>
<sequence length="226" mass="25365">MFFYLTTLNLAWFLNETAAQVEPPKEGQSSNAQAVQAVESWKHSYFLCHNYVLNGLVDDLYNVYSKITTTKELQEWLERKGQQAGSENTYAHDSTKANMVEQAGSSSKSNSKAKGKGKKENDKKGKGKHEYLTPKAGIMKQKFQRTCYNCSNNSGWWVDTGETHHVCAEKSMFHSFRVVDNGEKLYMGNSATADLKGQGDVILKMTSEKELKLTNVLYGCSQESCV</sequence>
<dbReference type="InterPro" id="IPR054722">
    <property type="entry name" value="PolX-like_BBD"/>
</dbReference>
<protein>
    <recommendedName>
        <fullName evidence="3">Retrovirus-related Pol polyprotein from transposon TNT 1-94-like beta-barrel domain-containing protein</fullName>
    </recommendedName>
</protein>
<accession>A0A699HWY2</accession>
<evidence type="ECO:0000313" key="4">
    <source>
        <dbReference type="EMBL" id="GEY87691.1"/>
    </source>
</evidence>
<dbReference type="EMBL" id="BKCJ010218298">
    <property type="protein sequence ID" value="GEY87691.1"/>
    <property type="molecule type" value="Genomic_DNA"/>
</dbReference>
<gene>
    <name evidence="4" type="ORF">Tci_459665</name>
</gene>
<keyword evidence="2" id="KW-0732">Signal</keyword>
<evidence type="ECO:0000259" key="3">
    <source>
        <dbReference type="Pfam" id="PF22936"/>
    </source>
</evidence>